<comment type="caution">
    <text evidence="2">The sequence shown here is derived from an EMBL/GenBank/DDBJ whole genome shotgun (WGS) entry which is preliminary data.</text>
</comment>
<feature type="non-terminal residue" evidence="2">
    <location>
        <position position="84"/>
    </location>
</feature>
<evidence type="ECO:0000313" key="2">
    <source>
        <dbReference type="EMBL" id="KKB96063.1"/>
    </source>
</evidence>
<evidence type="ECO:0000313" key="3">
    <source>
        <dbReference type="EMBL" id="KKB96614.1"/>
    </source>
</evidence>
<accession>A0A0F5MML8</accession>
<keyword evidence="1" id="KW-0812">Transmembrane</keyword>
<feature type="transmembrane region" description="Helical" evidence="1">
    <location>
        <begin position="20"/>
        <end position="42"/>
    </location>
</feature>
<evidence type="ECO:0000313" key="4">
    <source>
        <dbReference type="Proteomes" id="UP000033358"/>
    </source>
</evidence>
<evidence type="ECO:0000256" key="1">
    <source>
        <dbReference type="SAM" id="Phobius"/>
    </source>
</evidence>
<keyword evidence="1" id="KW-1133">Transmembrane helix</keyword>
<protein>
    <submittedName>
        <fullName evidence="2">Uncharacterized protein</fullName>
    </submittedName>
</protein>
<reference evidence="2 4" key="1">
    <citation type="submission" date="2015-02" db="EMBL/GenBank/DDBJ databases">
        <title>Single cell genomics of a rare environmental alphaproteobacterium provides unique insights into Rickettsiaceae evolution.</title>
        <authorList>
            <person name="Martijn J."/>
            <person name="Schulz F."/>
            <person name="Zaremba-Niedzwiedzka K."/>
            <person name="Viklund J."/>
            <person name="Stepanauskas R."/>
            <person name="Andersson S.G.E."/>
            <person name="Horn M."/>
            <person name="Guy L."/>
            <person name="Ettema T.J.G."/>
        </authorList>
    </citation>
    <scope>NUCLEOTIDE SEQUENCE [LARGE SCALE GENOMIC DNA]</scope>
    <source>
        <strain evidence="2 4">SCGC AAA041-L04</strain>
    </source>
</reference>
<keyword evidence="1" id="KW-0472">Membrane</keyword>
<name>A0A0F5MML8_9RICK</name>
<gene>
    <name evidence="3" type="ORF">SZ25_00292</name>
    <name evidence="2" type="ORF">SZ25_00854</name>
</gene>
<dbReference type="EMBL" id="JYHA01000045">
    <property type="protein sequence ID" value="KKB96614.1"/>
    <property type="molecule type" value="Genomic_DNA"/>
</dbReference>
<keyword evidence="4" id="KW-1185">Reference proteome</keyword>
<organism evidence="2 4">
    <name type="scientific">Candidatus Arcanibacter lacustris</name>
    <dbReference type="NCBI Taxonomy" id="1607817"/>
    <lineage>
        <taxon>Bacteria</taxon>
        <taxon>Pseudomonadati</taxon>
        <taxon>Pseudomonadota</taxon>
        <taxon>Alphaproteobacteria</taxon>
        <taxon>Rickettsiales</taxon>
        <taxon>Candidatus Arcanibacter</taxon>
    </lineage>
</organism>
<sequence>MPSKASFEIYKEFNFRLMSLALISSFKEFLVLLTLGMITFFIKSAPDRMVVFWLVFSLELGNSEGDGDCIAAEIVVGDGGGEKE</sequence>
<proteinExistence type="predicted"/>
<dbReference type="AlphaFoldDB" id="A0A0F5MML8"/>
<dbReference type="Proteomes" id="UP000033358">
    <property type="component" value="Unassembled WGS sequence"/>
</dbReference>
<dbReference type="EMBL" id="JYHA01000141">
    <property type="protein sequence ID" value="KKB96063.1"/>
    <property type="molecule type" value="Genomic_DNA"/>
</dbReference>